<dbReference type="PRINTS" id="PR00722">
    <property type="entry name" value="CHYMOTRYPSIN"/>
</dbReference>
<dbReference type="Proteomes" id="UP000095287">
    <property type="component" value="Unplaced"/>
</dbReference>
<accession>A0A1I7Y493</accession>
<dbReference type="GO" id="GO:0004252">
    <property type="term" value="F:serine-type endopeptidase activity"/>
    <property type="evidence" value="ECO:0007669"/>
    <property type="project" value="InterPro"/>
</dbReference>
<dbReference type="WBParaSite" id="L893_g12454.t1">
    <property type="protein sequence ID" value="L893_g12454.t1"/>
    <property type="gene ID" value="L893_g12454"/>
</dbReference>
<dbReference type="PANTHER" id="PTHR24252:SF7">
    <property type="entry name" value="HYALIN"/>
    <property type="match status" value="1"/>
</dbReference>
<proteinExistence type="predicted"/>
<keyword evidence="4" id="KW-1185">Reference proteome</keyword>
<dbReference type="SUPFAM" id="SSF50494">
    <property type="entry name" value="Trypsin-like serine proteases"/>
    <property type="match status" value="1"/>
</dbReference>
<dbReference type="InterPro" id="IPR043504">
    <property type="entry name" value="Peptidase_S1_PA_chymotrypsin"/>
</dbReference>
<feature type="domain" description="Peptidase S1" evidence="3">
    <location>
        <begin position="73"/>
        <end position="315"/>
    </location>
</feature>
<dbReference type="Gene3D" id="2.40.10.10">
    <property type="entry name" value="Trypsin-like serine proteases"/>
    <property type="match status" value="1"/>
</dbReference>
<organism evidence="4 5">
    <name type="scientific">Steinernema glaseri</name>
    <dbReference type="NCBI Taxonomy" id="37863"/>
    <lineage>
        <taxon>Eukaryota</taxon>
        <taxon>Metazoa</taxon>
        <taxon>Ecdysozoa</taxon>
        <taxon>Nematoda</taxon>
        <taxon>Chromadorea</taxon>
        <taxon>Rhabditida</taxon>
        <taxon>Tylenchina</taxon>
        <taxon>Panagrolaimomorpha</taxon>
        <taxon>Strongyloidoidea</taxon>
        <taxon>Steinernematidae</taxon>
        <taxon>Steinernema</taxon>
    </lineage>
</organism>
<dbReference type="InterPro" id="IPR001314">
    <property type="entry name" value="Peptidase_S1A"/>
</dbReference>
<evidence type="ECO:0000259" key="3">
    <source>
        <dbReference type="PROSITE" id="PS50240"/>
    </source>
</evidence>
<keyword evidence="1" id="KW-1015">Disulfide bond</keyword>
<dbReference type="GO" id="GO:0006508">
    <property type="term" value="P:proteolysis"/>
    <property type="evidence" value="ECO:0007669"/>
    <property type="project" value="InterPro"/>
</dbReference>
<dbReference type="SMART" id="SM00020">
    <property type="entry name" value="Tryp_SPc"/>
    <property type="match status" value="1"/>
</dbReference>
<evidence type="ECO:0000256" key="1">
    <source>
        <dbReference type="ARBA" id="ARBA00023157"/>
    </source>
</evidence>
<dbReference type="InterPro" id="IPR001254">
    <property type="entry name" value="Trypsin_dom"/>
</dbReference>
<dbReference type="PROSITE" id="PS50240">
    <property type="entry name" value="TRYPSIN_DOM"/>
    <property type="match status" value="1"/>
</dbReference>
<feature type="compositionally biased region" description="Basic and acidic residues" evidence="2">
    <location>
        <begin position="14"/>
        <end position="25"/>
    </location>
</feature>
<protein>
    <submittedName>
        <fullName evidence="5">Peptidase S1 domain-containing protein</fullName>
    </submittedName>
</protein>
<evidence type="ECO:0000313" key="4">
    <source>
        <dbReference type="Proteomes" id="UP000095287"/>
    </source>
</evidence>
<dbReference type="CDD" id="cd00190">
    <property type="entry name" value="Tryp_SPc"/>
    <property type="match status" value="1"/>
</dbReference>
<name>A0A1I7Y493_9BILA</name>
<evidence type="ECO:0000313" key="5">
    <source>
        <dbReference type="WBParaSite" id="L893_g12454.t1"/>
    </source>
</evidence>
<dbReference type="PANTHER" id="PTHR24252">
    <property type="entry name" value="ACROSIN-RELATED"/>
    <property type="match status" value="1"/>
</dbReference>
<evidence type="ECO:0000256" key="2">
    <source>
        <dbReference type="SAM" id="MobiDB-lite"/>
    </source>
</evidence>
<feature type="compositionally biased region" description="Basic residues" evidence="2">
    <location>
        <begin position="1"/>
        <end position="13"/>
    </location>
</feature>
<dbReference type="AlphaFoldDB" id="A0A1I7Y493"/>
<dbReference type="Pfam" id="PF00089">
    <property type="entry name" value="Trypsin"/>
    <property type="match status" value="1"/>
</dbReference>
<sequence length="325" mass="36894">MEYHKEHGRQKQRRLVDSSRSDAFRRTKRNITPTSSPDMKTLVLLPLVLILSELSLASECGRSYEFWELHRSIYGEAAPKAPAFPWYAALRTTQFDHHRNSTSGRGRIFCAGSVVGRRWILTAASCVVRSDDVKVLLGFKYTKRVDPLKRVYDVKRTIIHKDFDVDNWANDIALIEWEMKYLGYIHEHPSKNHKFDGIRFKTTQPILFNRHVQPVCLPKSDEILSPGTSANTTSLGVDRLHQVESPLVGTDSGSVRTETRAGFCGVDPGAPLTRKQLFDISWLYGVSSGGPRCGQPEGKFTRVTHFCDWIARSTDREVLCQEGNE</sequence>
<feature type="region of interest" description="Disordered" evidence="2">
    <location>
        <begin position="1"/>
        <end position="33"/>
    </location>
</feature>
<dbReference type="InterPro" id="IPR009003">
    <property type="entry name" value="Peptidase_S1_PA"/>
</dbReference>
<reference evidence="5" key="1">
    <citation type="submission" date="2016-11" db="UniProtKB">
        <authorList>
            <consortium name="WormBaseParasite"/>
        </authorList>
    </citation>
    <scope>IDENTIFICATION</scope>
</reference>